<keyword evidence="2" id="KW-1185">Reference proteome</keyword>
<protein>
    <submittedName>
        <fullName evidence="1">Uncharacterized protein</fullName>
    </submittedName>
</protein>
<dbReference type="EMBL" id="CM023483">
    <property type="protein sequence ID" value="KAH6937010.1"/>
    <property type="molecule type" value="Genomic_DNA"/>
</dbReference>
<dbReference type="Proteomes" id="UP000821845">
    <property type="component" value="Chromosome 3"/>
</dbReference>
<sequence>MGLCVLPCSGRTSRRPRIRFARRWKPRFPRRSTRKARRGVEIVAQKCNAQVRARTDEEVSDNTEIEEDAEMLASRLYDCTCWKINTATHPSRFGEDRGSLAVEIYGALRRANPLRPLSPEGARSRDGLLWSLAQPRCRSRVRWTPAPRRGEQGGFTNLPRRPQIRLRLFPELVYVQVVAQRGLVSGARGAYRRPQCRLAPARLNGCSGRSAGGHCTQASLRFGAAFPWNGLRR</sequence>
<evidence type="ECO:0000313" key="2">
    <source>
        <dbReference type="Proteomes" id="UP000821845"/>
    </source>
</evidence>
<organism evidence="1 2">
    <name type="scientific">Hyalomma asiaticum</name>
    <name type="common">Tick</name>
    <dbReference type="NCBI Taxonomy" id="266040"/>
    <lineage>
        <taxon>Eukaryota</taxon>
        <taxon>Metazoa</taxon>
        <taxon>Ecdysozoa</taxon>
        <taxon>Arthropoda</taxon>
        <taxon>Chelicerata</taxon>
        <taxon>Arachnida</taxon>
        <taxon>Acari</taxon>
        <taxon>Parasitiformes</taxon>
        <taxon>Ixodida</taxon>
        <taxon>Ixodoidea</taxon>
        <taxon>Ixodidae</taxon>
        <taxon>Hyalomminae</taxon>
        <taxon>Hyalomma</taxon>
    </lineage>
</organism>
<comment type="caution">
    <text evidence="1">The sequence shown here is derived from an EMBL/GenBank/DDBJ whole genome shotgun (WGS) entry which is preliminary data.</text>
</comment>
<proteinExistence type="predicted"/>
<accession>A0ACB7SQX7</accession>
<evidence type="ECO:0000313" key="1">
    <source>
        <dbReference type="EMBL" id="KAH6937010.1"/>
    </source>
</evidence>
<gene>
    <name evidence="1" type="ORF">HPB50_025099</name>
</gene>
<name>A0ACB7SQX7_HYAAI</name>
<reference evidence="1" key="1">
    <citation type="submission" date="2020-05" db="EMBL/GenBank/DDBJ databases">
        <title>Large-scale comparative analyses of tick genomes elucidate their genetic diversity and vector capacities.</title>
        <authorList>
            <person name="Jia N."/>
            <person name="Wang J."/>
            <person name="Shi W."/>
            <person name="Du L."/>
            <person name="Sun Y."/>
            <person name="Zhan W."/>
            <person name="Jiang J."/>
            <person name="Wang Q."/>
            <person name="Zhang B."/>
            <person name="Ji P."/>
            <person name="Sakyi L.B."/>
            <person name="Cui X."/>
            <person name="Yuan T."/>
            <person name="Jiang B."/>
            <person name="Yang W."/>
            <person name="Lam T.T.-Y."/>
            <person name="Chang Q."/>
            <person name="Ding S."/>
            <person name="Wang X."/>
            <person name="Zhu J."/>
            <person name="Ruan X."/>
            <person name="Zhao L."/>
            <person name="Wei J."/>
            <person name="Que T."/>
            <person name="Du C."/>
            <person name="Cheng J."/>
            <person name="Dai P."/>
            <person name="Han X."/>
            <person name="Huang E."/>
            <person name="Gao Y."/>
            <person name="Liu J."/>
            <person name="Shao H."/>
            <person name="Ye R."/>
            <person name="Li L."/>
            <person name="Wei W."/>
            <person name="Wang X."/>
            <person name="Wang C."/>
            <person name="Yang T."/>
            <person name="Huo Q."/>
            <person name="Li W."/>
            <person name="Guo W."/>
            <person name="Chen H."/>
            <person name="Zhou L."/>
            <person name="Ni X."/>
            <person name="Tian J."/>
            <person name="Zhou Y."/>
            <person name="Sheng Y."/>
            <person name="Liu T."/>
            <person name="Pan Y."/>
            <person name="Xia L."/>
            <person name="Li J."/>
            <person name="Zhao F."/>
            <person name="Cao W."/>
        </authorList>
    </citation>
    <scope>NUCLEOTIDE SEQUENCE</scope>
    <source>
        <strain evidence="1">Hyas-2018</strain>
    </source>
</reference>